<feature type="transmembrane region" description="Helical" evidence="8">
    <location>
        <begin position="277"/>
        <end position="301"/>
    </location>
</feature>
<comment type="similarity">
    <text evidence="2">Belongs to the CitM (TC 2.A.11) transporter family.</text>
</comment>
<feature type="transmembrane region" description="Helical" evidence="8">
    <location>
        <begin position="97"/>
        <end position="125"/>
    </location>
</feature>
<keyword evidence="11" id="KW-1185">Reference proteome</keyword>
<evidence type="ECO:0000256" key="3">
    <source>
        <dbReference type="ARBA" id="ARBA00022448"/>
    </source>
</evidence>
<keyword evidence="5 8" id="KW-0812">Transmembrane</keyword>
<comment type="caution">
    <text evidence="10">The sequence shown here is derived from an EMBL/GenBank/DDBJ whole genome shotgun (WGS) entry which is preliminary data.</text>
</comment>
<evidence type="ECO:0000256" key="1">
    <source>
        <dbReference type="ARBA" id="ARBA00004651"/>
    </source>
</evidence>
<feature type="transmembrane region" description="Helical" evidence="8">
    <location>
        <begin position="243"/>
        <end position="265"/>
    </location>
</feature>
<reference evidence="10 11" key="1">
    <citation type="submission" date="2016-04" db="EMBL/GenBank/DDBJ databases">
        <title>Draft genome sequence of Janthinobacterium psychrotolerans sp. nov., isolated from freshwater sediments in Denmark.</title>
        <authorList>
            <person name="Gong X."/>
            <person name="Skrivergaard S."/>
            <person name="Korsgaard B.S."/>
            <person name="Schreiber L."/>
            <person name="Marshall I.P."/>
            <person name="Finster K."/>
            <person name="Schramm A."/>
        </authorList>
    </citation>
    <scope>NUCLEOTIDE SEQUENCE [LARGE SCALE GENOMIC DNA]</scope>
    <source>
        <strain evidence="10 11">S3-2</strain>
    </source>
</reference>
<dbReference type="AlphaFoldDB" id="A0A1A7C9U8"/>
<feature type="transmembrane region" description="Helical" evidence="8">
    <location>
        <begin position="175"/>
        <end position="194"/>
    </location>
</feature>
<feature type="transmembrane region" description="Helical" evidence="8">
    <location>
        <begin position="28"/>
        <end position="45"/>
    </location>
</feature>
<dbReference type="EMBL" id="LOCQ01000029">
    <property type="protein sequence ID" value="OBV41540.1"/>
    <property type="molecule type" value="Genomic_DNA"/>
</dbReference>
<accession>A0A1A7C9U8</accession>
<evidence type="ECO:0000259" key="9">
    <source>
        <dbReference type="Pfam" id="PF03600"/>
    </source>
</evidence>
<gene>
    <name evidence="10" type="ORF">ASR47_103413</name>
</gene>
<evidence type="ECO:0000256" key="5">
    <source>
        <dbReference type="ARBA" id="ARBA00022692"/>
    </source>
</evidence>
<comment type="subcellular location">
    <subcellularLocation>
        <location evidence="1">Cell membrane</location>
        <topology evidence="1">Multi-pass membrane protein</topology>
    </subcellularLocation>
</comment>
<keyword evidence="4" id="KW-1003">Cell membrane</keyword>
<keyword evidence="7 8" id="KW-0472">Membrane</keyword>
<dbReference type="STRING" id="1747903.ASR47_103413"/>
<feature type="transmembrane region" description="Helical" evidence="8">
    <location>
        <begin position="390"/>
        <end position="414"/>
    </location>
</feature>
<dbReference type="OrthoDB" id="9774335at2"/>
<sequence>MSSEILLWIITGLTMAGIVLRPGGLPEALWASLAVAALLLLRLITPHDVLAGAARGADVYLFLGGMMLLAEMGRRHGVFDWLAAHAARAAGGSGSRLFLLIYLAGTLVTVFLSNDATAVVLTPAVYAVARAVDAPPLPYLLVCAFVANAASFVLPVSNPANLVMFGAHMPSLGNWLMLFLLPSLGAIVVTYLVLHLRLRATFDVAIRTDVAVPRLAPAGRLAIAALAGTALLLGWASARGMELGAVTLGAAASAMLFTCLAARSAPLVLLRAVSWDVLLMVAGLFVLIQALQQHGVVAILASQLHTLRAQAPAMADSMVGVVLAFACNLFNNLPAGLLGAATLDQVAAPAPLRAAAMIGIDLGPNLSVSGSLATLLWLTTLKREGVQVGAWTFLKLGALVMPASLLAALLLLWAQS</sequence>
<feature type="transmembrane region" description="Helical" evidence="8">
    <location>
        <begin position="321"/>
        <end position="343"/>
    </location>
</feature>
<evidence type="ECO:0000256" key="6">
    <source>
        <dbReference type="ARBA" id="ARBA00022989"/>
    </source>
</evidence>
<dbReference type="RefSeq" id="WP_065305894.1">
    <property type="nucleotide sequence ID" value="NZ_LOCQ01000029.1"/>
</dbReference>
<dbReference type="PANTHER" id="PTHR43302">
    <property type="entry name" value="TRANSPORTER ARSB-RELATED"/>
    <property type="match status" value="1"/>
</dbReference>
<evidence type="ECO:0000256" key="7">
    <source>
        <dbReference type="ARBA" id="ARBA00023136"/>
    </source>
</evidence>
<feature type="transmembrane region" description="Helical" evidence="8">
    <location>
        <begin position="137"/>
        <end position="155"/>
    </location>
</feature>
<feature type="domain" description="Citrate transporter-like" evidence="9">
    <location>
        <begin position="12"/>
        <end position="351"/>
    </location>
</feature>
<feature type="transmembrane region" description="Helical" evidence="8">
    <location>
        <begin position="5"/>
        <end position="22"/>
    </location>
</feature>
<dbReference type="Proteomes" id="UP000092713">
    <property type="component" value="Unassembled WGS sequence"/>
</dbReference>
<dbReference type="PRINTS" id="PR00758">
    <property type="entry name" value="ARSENICPUMP"/>
</dbReference>
<organism evidence="10 11">
    <name type="scientific">Janthinobacterium psychrotolerans</name>
    <dbReference type="NCBI Taxonomy" id="1747903"/>
    <lineage>
        <taxon>Bacteria</taxon>
        <taxon>Pseudomonadati</taxon>
        <taxon>Pseudomonadota</taxon>
        <taxon>Betaproteobacteria</taxon>
        <taxon>Burkholderiales</taxon>
        <taxon>Oxalobacteraceae</taxon>
        <taxon>Janthinobacterium</taxon>
    </lineage>
</organism>
<dbReference type="InterPro" id="IPR004680">
    <property type="entry name" value="Cit_transptr-like_dom"/>
</dbReference>
<dbReference type="GO" id="GO:0015105">
    <property type="term" value="F:arsenite transmembrane transporter activity"/>
    <property type="evidence" value="ECO:0007669"/>
    <property type="project" value="InterPro"/>
</dbReference>
<dbReference type="PATRIC" id="fig|1747903.4.peg.5224"/>
<dbReference type="GO" id="GO:0005886">
    <property type="term" value="C:plasma membrane"/>
    <property type="evidence" value="ECO:0007669"/>
    <property type="project" value="UniProtKB-SubCell"/>
</dbReference>
<dbReference type="PANTHER" id="PTHR43302:SF5">
    <property type="entry name" value="TRANSPORTER ARSB-RELATED"/>
    <property type="match status" value="1"/>
</dbReference>
<name>A0A1A7C9U8_9BURK</name>
<keyword evidence="6 8" id="KW-1133">Transmembrane helix</keyword>
<evidence type="ECO:0000313" key="10">
    <source>
        <dbReference type="EMBL" id="OBV41540.1"/>
    </source>
</evidence>
<proteinExistence type="inferred from homology"/>
<dbReference type="Pfam" id="PF03600">
    <property type="entry name" value="CitMHS"/>
    <property type="match status" value="1"/>
</dbReference>
<keyword evidence="3" id="KW-0813">Transport</keyword>
<evidence type="ECO:0000313" key="11">
    <source>
        <dbReference type="Proteomes" id="UP000092713"/>
    </source>
</evidence>
<feature type="transmembrane region" description="Helical" evidence="8">
    <location>
        <begin position="355"/>
        <end position="378"/>
    </location>
</feature>
<evidence type="ECO:0000256" key="2">
    <source>
        <dbReference type="ARBA" id="ARBA00009843"/>
    </source>
</evidence>
<feature type="transmembrane region" description="Helical" evidence="8">
    <location>
        <begin position="215"/>
        <end position="237"/>
    </location>
</feature>
<dbReference type="InterPro" id="IPR000802">
    <property type="entry name" value="Arsenical_pump_ArsB"/>
</dbReference>
<evidence type="ECO:0000256" key="8">
    <source>
        <dbReference type="SAM" id="Phobius"/>
    </source>
</evidence>
<protein>
    <submittedName>
        <fullName evidence="10">Arsenical pump membrane protein</fullName>
    </submittedName>
</protein>
<evidence type="ECO:0000256" key="4">
    <source>
        <dbReference type="ARBA" id="ARBA00022475"/>
    </source>
</evidence>